<feature type="domain" description="F-box" evidence="1">
    <location>
        <begin position="45"/>
        <end position="100"/>
    </location>
</feature>
<proteinExistence type="predicted"/>
<reference evidence="2 3" key="1">
    <citation type="submission" date="2016-03" db="EMBL/GenBank/DDBJ databases">
        <title>Comparative genomics of the ectomycorrhizal sister species Rhizopogon vinicolor and Rhizopogon vesiculosus (Basidiomycota: Boletales) reveals a divergence of the mating type B locus.</title>
        <authorList>
            <person name="Mujic A.B."/>
            <person name="Kuo A."/>
            <person name="Tritt A."/>
            <person name="Lipzen A."/>
            <person name="Chen C."/>
            <person name="Johnson J."/>
            <person name="Sharma A."/>
            <person name="Barry K."/>
            <person name="Grigoriev I.V."/>
            <person name="Spatafora J.W."/>
        </authorList>
    </citation>
    <scope>NUCLEOTIDE SEQUENCE [LARGE SCALE GENOMIC DNA]</scope>
    <source>
        <strain evidence="2 3">AM-OR11-056</strain>
    </source>
</reference>
<gene>
    <name evidence="2" type="ORF">AZE42_05137</name>
</gene>
<dbReference type="EMBL" id="LVVM01004807">
    <property type="protein sequence ID" value="OJA12138.1"/>
    <property type="molecule type" value="Genomic_DNA"/>
</dbReference>
<keyword evidence="3" id="KW-1185">Reference proteome</keyword>
<dbReference type="AlphaFoldDB" id="A0A1J8QRU1"/>
<dbReference type="InterPro" id="IPR001810">
    <property type="entry name" value="F-box_dom"/>
</dbReference>
<name>A0A1J8QRU1_9AGAM</name>
<protein>
    <recommendedName>
        <fullName evidence="1">F-box domain-containing protein</fullName>
    </recommendedName>
</protein>
<evidence type="ECO:0000259" key="1">
    <source>
        <dbReference type="Pfam" id="PF12937"/>
    </source>
</evidence>
<dbReference type="Proteomes" id="UP000183567">
    <property type="component" value="Unassembled WGS sequence"/>
</dbReference>
<accession>A0A1J8QRU1</accession>
<dbReference type="STRING" id="180088.A0A1J8QRU1"/>
<evidence type="ECO:0000313" key="3">
    <source>
        <dbReference type="Proteomes" id="UP000183567"/>
    </source>
</evidence>
<evidence type="ECO:0000313" key="2">
    <source>
        <dbReference type="EMBL" id="OJA12138.1"/>
    </source>
</evidence>
<dbReference type="OrthoDB" id="2650726at2759"/>
<dbReference type="Gene3D" id="1.20.1280.50">
    <property type="match status" value="1"/>
</dbReference>
<dbReference type="Pfam" id="PF12937">
    <property type="entry name" value="F-box-like"/>
    <property type="match status" value="1"/>
</dbReference>
<sequence length="554" mass="61444">MPPCSNFRREQLLQEERNILTQITVAQTQLVVVYSRLNDLAPSVALPTEVLVPIFRMLSPSGGPFHYDNVHMYVPIIAVSHVCHRWRAITLTYSALWTHVPPLLLGYKWTREILSRTQGAPLTLDIQLRYHKRDSDSGLKLALKQLDQIRTLIVPCSGQYGLHYVPSSSPAPLLESISFNNTTGIHTSNPVPYHLIVRFETPALRKLVLGNNVTLDGTNATIIKDLTHLDIGNTDMPRLYKIIDVLQALLSLNSLALNIRASSVAVSFTIIILPSLTSIMLDGTASDCSKLLQHVRAPSVKACTLVCTSRDKEELPVLLAAVSALFAQNKELSALLQRPQQLFINMGELSSRKMTVRMAETEYSGGIEAFCQPNNVTWNPNWHLALSYTTLEYGSITLNDIASVCKVLCLDGVTDATLQRICGPGVSLFCKEFIGKMPALRSLTVCRTFASAIFKAIQPSEGFRLEGLSQLCFEGLVFKQNRSQFGRNQDITELKKVFRTRNKMGLNLPRLKLIKCTSPGGDLNNLRSAVIRMGVNYTMGETDTGGCVDSRMAR</sequence>
<organism evidence="2 3">
    <name type="scientific">Rhizopogon vesiculosus</name>
    <dbReference type="NCBI Taxonomy" id="180088"/>
    <lineage>
        <taxon>Eukaryota</taxon>
        <taxon>Fungi</taxon>
        <taxon>Dikarya</taxon>
        <taxon>Basidiomycota</taxon>
        <taxon>Agaricomycotina</taxon>
        <taxon>Agaricomycetes</taxon>
        <taxon>Agaricomycetidae</taxon>
        <taxon>Boletales</taxon>
        <taxon>Suillineae</taxon>
        <taxon>Rhizopogonaceae</taxon>
        <taxon>Rhizopogon</taxon>
    </lineage>
</organism>
<comment type="caution">
    <text evidence="2">The sequence shown here is derived from an EMBL/GenBank/DDBJ whole genome shotgun (WGS) entry which is preliminary data.</text>
</comment>